<dbReference type="RefSeq" id="WP_379895527.1">
    <property type="nucleotide sequence ID" value="NZ_CBCSCT010000024.1"/>
</dbReference>
<dbReference type="Proteomes" id="UP001596250">
    <property type="component" value="Unassembled WGS sequence"/>
</dbReference>
<organism evidence="2 3">
    <name type="scientific">Marinicrinis lubricantis</name>
    <dbReference type="NCBI Taxonomy" id="2086470"/>
    <lineage>
        <taxon>Bacteria</taxon>
        <taxon>Bacillati</taxon>
        <taxon>Bacillota</taxon>
        <taxon>Bacilli</taxon>
        <taxon>Bacillales</taxon>
        <taxon>Paenibacillaceae</taxon>
    </lineage>
</organism>
<reference evidence="3" key="1">
    <citation type="journal article" date="2019" name="Int. J. Syst. Evol. Microbiol.">
        <title>The Global Catalogue of Microorganisms (GCM) 10K type strain sequencing project: providing services to taxonomists for standard genome sequencing and annotation.</title>
        <authorList>
            <consortium name="The Broad Institute Genomics Platform"/>
            <consortium name="The Broad Institute Genome Sequencing Center for Infectious Disease"/>
            <person name="Wu L."/>
            <person name="Ma J."/>
        </authorList>
    </citation>
    <scope>NUCLEOTIDE SEQUENCE [LARGE SCALE GENOMIC DNA]</scope>
    <source>
        <strain evidence="3">CCM 8749</strain>
    </source>
</reference>
<name>A0ABW1ISN6_9BACL</name>
<dbReference type="EMBL" id="JBHSQV010000175">
    <property type="protein sequence ID" value="MFC5988087.1"/>
    <property type="molecule type" value="Genomic_DNA"/>
</dbReference>
<evidence type="ECO:0000256" key="1">
    <source>
        <dbReference type="SAM" id="Phobius"/>
    </source>
</evidence>
<sequence>MNRRESSNEEQGRALSYEDKFLIISDFVERWLVRFAIVLLLCMAVVQGLYQFDSIRHALVQVEQLEGSHSTPQ</sequence>
<evidence type="ECO:0000313" key="3">
    <source>
        <dbReference type="Proteomes" id="UP001596250"/>
    </source>
</evidence>
<keyword evidence="1" id="KW-0812">Transmembrane</keyword>
<evidence type="ECO:0000313" key="2">
    <source>
        <dbReference type="EMBL" id="MFC5988087.1"/>
    </source>
</evidence>
<gene>
    <name evidence="2" type="ORF">ACFPXP_16925</name>
</gene>
<keyword evidence="1" id="KW-1133">Transmembrane helix</keyword>
<keyword evidence="3" id="KW-1185">Reference proteome</keyword>
<keyword evidence="1" id="KW-0472">Membrane</keyword>
<proteinExistence type="predicted"/>
<protein>
    <submittedName>
        <fullName evidence="2">Uncharacterized protein</fullName>
    </submittedName>
</protein>
<comment type="caution">
    <text evidence="2">The sequence shown here is derived from an EMBL/GenBank/DDBJ whole genome shotgun (WGS) entry which is preliminary data.</text>
</comment>
<feature type="transmembrane region" description="Helical" evidence="1">
    <location>
        <begin position="31"/>
        <end position="50"/>
    </location>
</feature>
<accession>A0ABW1ISN6</accession>